<evidence type="ECO:0000313" key="1">
    <source>
        <dbReference type="EMBL" id="MBU2723618.1"/>
    </source>
</evidence>
<proteinExistence type="predicted"/>
<organism evidence="1 2">
    <name type="scientific">Acidithiobacillus ferridurans</name>
    <dbReference type="NCBI Taxonomy" id="1232575"/>
    <lineage>
        <taxon>Bacteria</taxon>
        <taxon>Pseudomonadati</taxon>
        <taxon>Pseudomonadota</taxon>
        <taxon>Acidithiobacillia</taxon>
        <taxon>Acidithiobacillales</taxon>
        <taxon>Acidithiobacillaceae</taxon>
        <taxon>Acidithiobacillus</taxon>
    </lineage>
</organism>
<gene>
    <name evidence="1" type="ORF">HF568_10505</name>
</gene>
<dbReference type="RefSeq" id="WP_172959316.1">
    <property type="nucleotide sequence ID" value="NZ_AP018795.1"/>
</dbReference>
<dbReference type="Proteomes" id="UP000887300">
    <property type="component" value="Unassembled WGS sequence"/>
</dbReference>
<accession>A0A8X8GFR1</accession>
<dbReference type="EMBL" id="JABBHS010000308">
    <property type="protein sequence ID" value="MBU2723618.1"/>
    <property type="molecule type" value="Genomic_DNA"/>
</dbReference>
<evidence type="ECO:0000313" key="2">
    <source>
        <dbReference type="Proteomes" id="UP000887300"/>
    </source>
</evidence>
<sequence length="54" mass="5631">MDNPSQAPAAAWRRPVWSTARESCVGTALGSSPFVQVPCAILLLAASPVLQPPN</sequence>
<protein>
    <submittedName>
        <fullName evidence="1">Uncharacterized protein</fullName>
    </submittedName>
</protein>
<name>A0A8X8GFR1_ACIFI</name>
<dbReference type="AlphaFoldDB" id="A0A8X8GFR1"/>
<reference evidence="1" key="1">
    <citation type="journal article" date="2021" name="ISME J.">
        <title>Genomic evolution of the class Acidithiobacillia: deep-branching Proteobacteria living in extreme acidic conditions.</title>
        <authorList>
            <person name="Moya-Beltran A."/>
            <person name="Beard S."/>
            <person name="Rojas-Villalobos C."/>
            <person name="Issotta F."/>
            <person name="Gallardo Y."/>
            <person name="Ulloa R."/>
            <person name="Giaveno A."/>
            <person name="Degli Esposti M."/>
            <person name="Johnson D.B."/>
            <person name="Quatrini R."/>
        </authorList>
    </citation>
    <scope>NUCLEOTIDE SEQUENCE</scope>
    <source>
        <strain evidence="1">DSM 583</strain>
    </source>
</reference>
<comment type="caution">
    <text evidence="1">The sequence shown here is derived from an EMBL/GenBank/DDBJ whole genome shotgun (WGS) entry which is preliminary data.</text>
</comment>